<accession>T1KHH3</accession>
<reference evidence="13" key="1">
    <citation type="submission" date="2011-08" db="EMBL/GenBank/DDBJ databases">
        <authorList>
            <person name="Rombauts S."/>
        </authorList>
    </citation>
    <scope>NUCLEOTIDE SEQUENCE</scope>
    <source>
        <strain evidence="13">London</strain>
    </source>
</reference>
<keyword evidence="3" id="KW-0677">Repeat</keyword>
<evidence type="ECO:0000256" key="6">
    <source>
        <dbReference type="ARBA" id="ARBA00023015"/>
    </source>
</evidence>
<organism evidence="12 13">
    <name type="scientific">Tetranychus urticae</name>
    <name type="common">Two-spotted spider mite</name>
    <dbReference type="NCBI Taxonomy" id="32264"/>
    <lineage>
        <taxon>Eukaryota</taxon>
        <taxon>Metazoa</taxon>
        <taxon>Ecdysozoa</taxon>
        <taxon>Arthropoda</taxon>
        <taxon>Chelicerata</taxon>
        <taxon>Arachnida</taxon>
        <taxon>Acari</taxon>
        <taxon>Acariformes</taxon>
        <taxon>Trombidiformes</taxon>
        <taxon>Prostigmata</taxon>
        <taxon>Eleutherengona</taxon>
        <taxon>Raphignathae</taxon>
        <taxon>Tetranychoidea</taxon>
        <taxon>Tetranychidae</taxon>
        <taxon>Tetranychus</taxon>
    </lineage>
</organism>
<evidence type="ECO:0000313" key="12">
    <source>
        <dbReference type="EnsemblMetazoa" id="tetur11g04400.1"/>
    </source>
</evidence>
<dbReference type="KEGG" id="tut:107364116"/>
<dbReference type="EMBL" id="CAEY01000075">
    <property type="status" value="NOT_ANNOTATED_CDS"/>
    <property type="molecule type" value="Genomic_DNA"/>
</dbReference>
<feature type="domain" description="BTB" evidence="11">
    <location>
        <begin position="26"/>
        <end position="91"/>
    </location>
</feature>
<keyword evidence="13" id="KW-1185">Reference proteome</keyword>
<feature type="compositionally biased region" description="Basic and acidic residues" evidence="10">
    <location>
        <begin position="227"/>
        <end position="349"/>
    </location>
</feature>
<comment type="subcellular location">
    <subcellularLocation>
        <location evidence="1">Nucleus</location>
    </subcellularLocation>
</comment>
<feature type="compositionally biased region" description="Basic and acidic residues" evidence="10">
    <location>
        <begin position="207"/>
        <end position="218"/>
    </location>
</feature>
<evidence type="ECO:0000256" key="9">
    <source>
        <dbReference type="ARBA" id="ARBA00023242"/>
    </source>
</evidence>
<evidence type="ECO:0000256" key="3">
    <source>
        <dbReference type="ARBA" id="ARBA00022737"/>
    </source>
</evidence>
<dbReference type="PROSITE" id="PS50097">
    <property type="entry name" value="BTB"/>
    <property type="match status" value="1"/>
</dbReference>
<dbReference type="OrthoDB" id="6482909at2759"/>
<proteinExistence type="predicted"/>
<dbReference type="PANTHER" id="PTHR46105">
    <property type="entry name" value="AGAP004733-PA"/>
    <property type="match status" value="1"/>
</dbReference>
<dbReference type="GO" id="GO:0000978">
    <property type="term" value="F:RNA polymerase II cis-regulatory region sequence-specific DNA binding"/>
    <property type="evidence" value="ECO:0007669"/>
    <property type="project" value="TreeGrafter"/>
</dbReference>
<keyword evidence="4" id="KW-0863">Zinc-finger</keyword>
<name>T1KHH3_TETUR</name>
<dbReference type="Pfam" id="PF00651">
    <property type="entry name" value="BTB"/>
    <property type="match status" value="1"/>
</dbReference>
<evidence type="ECO:0000256" key="1">
    <source>
        <dbReference type="ARBA" id="ARBA00004123"/>
    </source>
</evidence>
<evidence type="ECO:0000256" key="8">
    <source>
        <dbReference type="ARBA" id="ARBA00023163"/>
    </source>
</evidence>
<keyword evidence="7" id="KW-0238">DNA-binding</keyword>
<keyword evidence="5" id="KW-0862">Zinc</keyword>
<dbReference type="InterPro" id="IPR000210">
    <property type="entry name" value="BTB/POZ_dom"/>
</dbReference>
<keyword evidence="2" id="KW-0479">Metal-binding</keyword>
<sequence length="410" mass="47610">MFITNKNITESLVRSLQHSYSNQTNCEIALMCDGKTIKCHRHVLVLHSSHFSDLFKDQTNFPTAVAVVNMRYVHLKAMVDYMYFGKIKLQENSEEMQQIIKCAGDLGLTALVNFIDEYLKTYSKNKLMNGGNLSSSDVNGDIDSAIKRKRASDATVKVNLDSFKKPKMTDSPLNQSTPLRDGSKSILKSNSIEAKSINSSDNSETLVNDKTDKKRKSDDDEADDEESKSKRAREKEQEEEEERKRKAKDEEMKKKLRHEEEERKRREEEESRRKAEEKQKLEAERRKRAEEEKRKAAEEAKRKAEEEEKARIEEEKKRKEAEKKKEEEQAKKVEEEKNKKETTKCDESASTKSCAVCNKQYKDNIDHRKVLDGVQFEKKCIMANCSKPLKFRRSLIDHLLKEHKIDVCDG</sequence>
<dbReference type="SUPFAM" id="SSF54695">
    <property type="entry name" value="POZ domain"/>
    <property type="match status" value="1"/>
</dbReference>
<dbReference type="InterPro" id="IPR011333">
    <property type="entry name" value="SKP1/BTB/POZ_sf"/>
</dbReference>
<dbReference type="OMA" id="IKCHRHV"/>
<reference evidence="12" key="2">
    <citation type="submission" date="2015-06" db="UniProtKB">
        <authorList>
            <consortium name="EnsemblMetazoa"/>
        </authorList>
    </citation>
    <scope>IDENTIFICATION</scope>
</reference>
<dbReference type="SMART" id="SM00225">
    <property type="entry name" value="BTB"/>
    <property type="match status" value="1"/>
</dbReference>
<dbReference type="HOGENOM" id="CLU_671437_0_0_1"/>
<keyword evidence="8" id="KW-0804">Transcription</keyword>
<dbReference type="GO" id="GO:0005634">
    <property type="term" value="C:nucleus"/>
    <property type="evidence" value="ECO:0007669"/>
    <property type="project" value="UniProtKB-SubCell"/>
</dbReference>
<feature type="compositionally biased region" description="Polar residues" evidence="10">
    <location>
        <begin position="186"/>
        <end position="206"/>
    </location>
</feature>
<dbReference type="Gene3D" id="3.30.710.10">
    <property type="entry name" value="Potassium Channel Kv1.1, Chain A"/>
    <property type="match status" value="1"/>
</dbReference>
<dbReference type="AlphaFoldDB" id="T1KHH3"/>
<dbReference type="Proteomes" id="UP000015104">
    <property type="component" value="Unassembled WGS sequence"/>
</dbReference>
<dbReference type="EnsemblMetazoa" id="tetur11g04400.1">
    <property type="protein sequence ID" value="tetur11g04400.1"/>
    <property type="gene ID" value="tetur11g04400"/>
</dbReference>
<evidence type="ECO:0000256" key="2">
    <source>
        <dbReference type="ARBA" id="ARBA00022723"/>
    </source>
</evidence>
<dbReference type="STRING" id="32264.T1KHH3"/>
<evidence type="ECO:0000256" key="4">
    <source>
        <dbReference type="ARBA" id="ARBA00022771"/>
    </source>
</evidence>
<evidence type="ECO:0000256" key="10">
    <source>
        <dbReference type="SAM" id="MobiDB-lite"/>
    </source>
</evidence>
<dbReference type="PANTHER" id="PTHR46105:SF5">
    <property type="entry name" value="ZINC FINGER AND BTB DOMAIN-CONTAINING PROTEIN 44 ISOFORM X1"/>
    <property type="match status" value="1"/>
</dbReference>
<evidence type="ECO:0000256" key="5">
    <source>
        <dbReference type="ARBA" id="ARBA00022833"/>
    </source>
</evidence>
<gene>
    <name evidence="12" type="primary">107364116</name>
</gene>
<evidence type="ECO:0000313" key="13">
    <source>
        <dbReference type="Proteomes" id="UP000015104"/>
    </source>
</evidence>
<dbReference type="InterPro" id="IPR050457">
    <property type="entry name" value="ZnFinger_BTB_dom_contain"/>
</dbReference>
<dbReference type="GO" id="GO:0000981">
    <property type="term" value="F:DNA-binding transcription factor activity, RNA polymerase II-specific"/>
    <property type="evidence" value="ECO:0007669"/>
    <property type="project" value="TreeGrafter"/>
</dbReference>
<keyword evidence="6" id="KW-0805">Transcription regulation</keyword>
<protein>
    <recommendedName>
        <fullName evidence="11">BTB domain-containing protein</fullName>
    </recommendedName>
</protein>
<feature type="region of interest" description="Disordered" evidence="10">
    <location>
        <begin position="163"/>
        <end position="352"/>
    </location>
</feature>
<dbReference type="GO" id="GO:0008270">
    <property type="term" value="F:zinc ion binding"/>
    <property type="evidence" value="ECO:0007669"/>
    <property type="project" value="UniProtKB-KW"/>
</dbReference>
<keyword evidence="9" id="KW-0539">Nucleus</keyword>
<evidence type="ECO:0000256" key="7">
    <source>
        <dbReference type="ARBA" id="ARBA00023125"/>
    </source>
</evidence>
<evidence type="ECO:0000259" key="11">
    <source>
        <dbReference type="PROSITE" id="PS50097"/>
    </source>
</evidence>